<evidence type="ECO:0000313" key="4">
    <source>
        <dbReference type="Proteomes" id="UP000644756"/>
    </source>
</evidence>
<evidence type="ECO:0000256" key="2">
    <source>
        <dbReference type="SAM" id="SignalP"/>
    </source>
</evidence>
<dbReference type="AlphaFoldDB" id="A0A917CY16"/>
<dbReference type="PROSITE" id="PS51257">
    <property type="entry name" value="PROKAR_LIPOPROTEIN"/>
    <property type="match status" value="1"/>
</dbReference>
<dbReference type="SUPFAM" id="SSF53850">
    <property type="entry name" value="Periplasmic binding protein-like II"/>
    <property type="match status" value="1"/>
</dbReference>
<dbReference type="Pfam" id="PF13416">
    <property type="entry name" value="SBP_bac_8"/>
    <property type="match status" value="1"/>
</dbReference>
<reference evidence="3" key="2">
    <citation type="submission" date="2020-09" db="EMBL/GenBank/DDBJ databases">
        <authorList>
            <person name="Sun Q."/>
            <person name="Zhou Y."/>
        </authorList>
    </citation>
    <scope>NUCLEOTIDE SEQUENCE</scope>
    <source>
        <strain evidence="3">CGMCC 1.12987</strain>
    </source>
</reference>
<proteinExistence type="predicted"/>
<gene>
    <name evidence="3" type="primary">yesO</name>
    <name evidence="3" type="ORF">GCM10010916_19420</name>
</gene>
<protein>
    <submittedName>
        <fullName evidence="3">ABC transporter substrate-binding protein YesO</fullName>
    </submittedName>
</protein>
<evidence type="ECO:0000313" key="3">
    <source>
        <dbReference type="EMBL" id="GGG02347.1"/>
    </source>
</evidence>
<feature type="signal peptide" evidence="2">
    <location>
        <begin position="1"/>
        <end position="21"/>
    </location>
</feature>
<dbReference type="Gene3D" id="3.40.190.10">
    <property type="entry name" value="Periplasmic binding protein-like II"/>
    <property type="match status" value="2"/>
</dbReference>
<dbReference type="EMBL" id="BMGR01000005">
    <property type="protein sequence ID" value="GGG02347.1"/>
    <property type="molecule type" value="Genomic_DNA"/>
</dbReference>
<dbReference type="InterPro" id="IPR006059">
    <property type="entry name" value="SBP"/>
</dbReference>
<keyword evidence="2" id="KW-0732">Signal</keyword>
<reference evidence="3" key="1">
    <citation type="journal article" date="2014" name="Int. J. Syst. Evol. Microbiol.">
        <title>Complete genome sequence of Corynebacterium casei LMG S-19264T (=DSM 44701T), isolated from a smear-ripened cheese.</title>
        <authorList>
            <consortium name="US DOE Joint Genome Institute (JGI-PGF)"/>
            <person name="Walter F."/>
            <person name="Albersmeier A."/>
            <person name="Kalinowski J."/>
            <person name="Ruckert C."/>
        </authorList>
    </citation>
    <scope>NUCLEOTIDE SEQUENCE</scope>
    <source>
        <strain evidence="3">CGMCC 1.12987</strain>
    </source>
</reference>
<name>A0A917CY16_9BACL</name>
<evidence type="ECO:0000256" key="1">
    <source>
        <dbReference type="SAM" id="MobiDB-lite"/>
    </source>
</evidence>
<organism evidence="3 4">
    <name type="scientific">Paenibacillus abyssi</name>
    <dbReference type="NCBI Taxonomy" id="1340531"/>
    <lineage>
        <taxon>Bacteria</taxon>
        <taxon>Bacillati</taxon>
        <taxon>Bacillota</taxon>
        <taxon>Bacilli</taxon>
        <taxon>Bacillales</taxon>
        <taxon>Paenibacillaceae</taxon>
        <taxon>Paenibacillus</taxon>
    </lineage>
</organism>
<dbReference type="PANTHER" id="PTHR43649">
    <property type="entry name" value="ARABINOSE-BINDING PROTEIN-RELATED"/>
    <property type="match status" value="1"/>
</dbReference>
<dbReference type="Proteomes" id="UP000644756">
    <property type="component" value="Unassembled WGS sequence"/>
</dbReference>
<dbReference type="RefSeq" id="WP_188530849.1">
    <property type="nucleotide sequence ID" value="NZ_BMGR01000005.1"/>
</dbReference>
<dbReference type="PANTHER" id="PTHR43649:SF30">
    <property type="entry name" value="ABC TRANSPORTER SUBSTRATE-BINDING PROTEIN"/>
    <property type="match status" value="1"/>
</dbReference>
<comment type="caution">
    <text evidence="3">The sequence shown here is derived from an EMBL/GenBank/DDBJ whole genome shotgun (WGS) entry which is preliminary data.</text>
</comment>
<keyword evidence="4" id="KW-1185">Reference proteome</keyword>
<sequence length="454" mass="50123">MKKRRLSLVALILILSLVMSACVSGNNGNNGTGSNGSGGENSTGNTSVGSDNGKIVEIRFPWWGSVARHEKYNQMMDMFEEKNPGIKVIREPGSWDDYWSKIPTQTAGNNAPDVLMYTTVGQMPEYADKGAVLALDDYIADGTIDVSKVPPNIIELGKYKGKTYMITKGLAAISLTTNIGLLKEKGAPLPKEEYATWDEFIAYMKEIKPLLGKNENGGEIFPIEDDAQDDLLLESFLRLKGKNMFAEDGSGLGFAKEDLIEWFELWQSMKNEGLVPPAQITAEEGALQWEQDMLATHRVIMSGRPGNHLKTIKNYMEDELTIIRLPGGNGTFGEVLTGAFLGISAQSEHPEAVAKLINTWLNDLEFNQLYMNEHGIVQNTEILKQLEMNPYDEITTKNMQAVIASTEPQSSRLPGVAGIFEQLGKSYEEVNFGVKSAEAAVDDFFAEAERIMNK</sequence>
<accession>A0A917CY16</accession>
<feature type="compositionally biased region" description="Gly residues" evidence="1">
    <location>
        <begin position="29"/>
        <end position="41"/>
    </location>
</feature>
<feature type="chain" id="PRO_5038876322" evidence="2">
    <location>
        <begin position="22"/>
        <end position="454"/>
    </location>
</feature>
<dbReference type="InterPro" id="IPR050490">
    <property type="entry name" value="Bact_solute-bd_prot1"/>
</dbReference>
<feature type="region of interest" description="Disordered" evidence="1">
    <location>
        <begin position="29"/>
        <end position="50"/>
    </location>
</feature>